<evidence type="ECO:0000256" key="4">
    <source>
        <dbReference type="ARBA" id="ARBA00023002"/>
    </source>
</evidence>
<organism evidence="8 9">
    <name type="scientific">Anaeromyxobacter diazotrophicus</name>
    <dbReference type="NCBI Taxonomy" id="2590199"/>
    <lineage>
        <taxon>Bacteria</taxon>
        <taxon>Pseudomonadati</taxon>
        <taxon>Myxococcota</taxon>
        <taxon>Myxococcia</taxon>
        <taxon>Myxococcales</taxon>
        <taxon>Cystobacterineae</taxon>
        <taxon>Anaeromyxobacteraceae</taxon>
        <taxon>Anaeromyxobacter</taxon>
    </lineage>
</organism>
<dbReference type="Gene3D" id="3.10.20.30">
    <property type="match status" value="1"/>
</dbReference>
<protein>
    <submittedName>
        <fullName evidence="8">Xanthine dehydrogenase small subunit</fullName>
    </submittedName>
</protein>
<dbReference type="GO" id="GO:0004854">
    <property type="term" value="F:xanthine dehydrogenase activity"/>
    <property type="evidence" value="ECO:0007669"/>
    <property type="project" value="InterPro"/>
</dbReference>
<evidence type="ECO:0000259" key="7">
    <source>
        <dbReference type="PROSITE" id="PS51387"/>
    </source>
</evidence>
<reference evidence="9" key="1">
    <citation type="journal article" date="2020" name="Appl. Environ. Microbiol.">
        <title>Diazotrophic Anaeromyxobacter Isolates from Soils.</title>
        <authorList>
            <person name="Masuda Y."/>
            <person name="Yamanaka H."/>
            <person name="Xu Z.X."/>
            <person name="Shiratori Y."/>
            <person name="Aono T."/>
            <person name="Amachi S."/>
            <person name="Senoo K."/>
            <person name="Itoh H."/>
        </authorList>
    </citation>
    <scope>NUCLEOTIDE SEQUENCE [LARGE SCALE GENOMIC DNA]</scope>
    <source>
        <strain evidence="9">R267</strain>
    </source>
</reference>
<dbReference type="InterPro" id="IPR036884">
    <property type="entry name" value="2Fe-2S-bd_dom_sf"/>
</dbReference>
<dbReference type="Pfam" id="PF00941">
    <property type="entry name" value="FAD_binding_5"/>
    <property type="match status" value="1"/>
</dbReference>
<dbReference type="PANTHER" id="PTHR45444:SF3">
    <property type="entry name" value="XANTHINE DEHYDROGENASE"/>
    <property type="match status" value="1"/>
</dbReference>
<evidence type="ECO:0000313" key="8">
    <source>
        <dbReference type="EMBL" id="GEJ58914.1"/>
    </source>
</evidence>
<dbReference type="NCBIfam" id="TIGR02963">
    <property type="entry name" value="xanthine_xdhA"/>
    <property type="match status" value="1"/>
</dbReference>
<dbReference type="RefSeq" id="WP_176067892.1">
    <property type="nucleotide sequence ID" value="NZ_BJTG01000009.1"/>
</dbReference>
<dbReference type="CDD" id="cd00207">
    <property type="entry name" value="fer2"/>
    <property type="match status" value="1"/>
</dbReference>
<dbReference type="InterPro" id="IPR012175">
    <property type="entry name" value="Xanth_DH_ssu_bac"/>
</dbReference>
<comment type="caution">
    <text evidence="8">The sequence shown here is derived from an EMBL/GenBank/DDBJ whole genome shotgun (WGS) entry which is preliminary data.</text>
</comment>
<dbReference type="PANTHER" id="PTHR45444">
    <property type="entry name" value="XANTHINE DEHYDROGENASE"/>
    <property type="match status" value="1"/>
</dbReference>
<dbReference type="SMART" id="SM01092">
    <property type="entry name" value="CO_deh_flav_C"/>
    <property type="match status" value="1"/>
</dbReference>
<dbReference type="SUPFAM" id="SSF56176">
    <property type="entry name" value="FAD-binding/transporter-associated domain-like"/>
    <property type="match status" value="1"/>
</dbReference>
<name>A0A7I9VR65_9BACT</name>
<dbReference type="Proteomes" id="UP000503640">
    <property type="component" value="Unassembled WGS sequence"/>
</dbReference>
<dbReference type="InterPro" id="IPR012675">
    <property type="entry name" value="Beta-grasp_dom_sf"/>
</dbReference>
<dbReference type="SUPFAM" id="SSF55447">
    <property type="entry name" value="CO dehydrogenase flavoprotein C-terminal domain-like"/>
    <property type="match status" value="1"/>
</dbReference>
<dbReference type="InterPro" id="IPR002888">
    <property type="entry name" value="2Fe-2S-bd"/>
</dbReference>
<dbReference type="Gene3D" id="1.10.150.120">
    <property type="entry name" value="[2Fe-2S]-binding domain"/>
    <property type="match status" value="1"/>
</dbReference>
<keyword evidence="4" id="KW-0560">Oxidoreductase</keyword>
<dbReference type="PROSITE" id="PS00197">
    <property type="entry name" value="2FE2S_FER_1"/>
    <property type="match status" value="1"/>
</dbReference>
<dbReference type="InterPro" id="IPR001041">
    <property type="entry name" value="2Fe-2S_ferredoxin-type"/>
</dbReference>
<dbReference type="InterPro" id="IPR014307">
    <property type="entry name" value="Xanthine_DH_ssu"/>
</dbReference>
<evidence type="ECO:0000256" key="3">
    <source>
        <dbReference type="ARBA" id="ARBA00022827"/>
    </source>
</evidence>
<keyword evidence="3" id="KW-0274">FAD</keyword>
<evidence type="ECO:0000259" key="6">
    <source>
        <dbReference type="PROSITE" id="PS51085"/>
    </source>
</evidence>
<evidence type="ECO:0000313" key="9">
    <source>
        <dbReference type="Proteomes" id="UP000503640"/>
    </source>
</evidence>
<proteinExistence type="predicted"/>
<dbReference type="InterPro" id="IPR016169">
    <property type="entry name" value="FAD-bd_PCMH_sub2"/>
</dbReference>
<dbReference type="Gene3D" id="3.30.43.10">
    <property type="entry name" value="Uridine Diphospho-n-acetylenolpyruvylglucosamine Reductase, domain 2"/>
    <property type="match status" value="1"/>
</dbReference>
<keyword evidence="1" id="KW-0285">Flavoprotein</keyword>
<dbReference type="InterPro" id="IPR006058">
    <property type="entry name" value="2Fe2S_fd_BS"/>
</dbReference>
<dbReference type="Pfam" id="PF00111">
    <property type="entry name" value="Fer2"/>
    <property type="match status" value="1"/>
</dbReference>
<dbReference type="SUPFAM" id="SSF54292">
    <property type="entry name" value="2Fe-2S ferredoxin-like"/>
    <property type="match status" value="1"/>
</dbReference>
<feature type="domain" description="FAD-binding PCMH-type" evidence="7">
    <location>
        <begin position="191"/>
        <end position="364"/>
    </location>
</feature>
<dbReference type="InterPro" id="IPR036010">
    <property type="entry name" value="2Fe-2S_ferredoxin-like_sf"/>
</dbReference>
<keyword evidence="9" id="KW-1185">Reference proteome</keyword>
<dbReference type="GO" id="GO:0005506">
    <property type="term" value="F:iron ion binding"/>
    <property type="evidence" value="ECO:0007669"/>
    <property type="project" value="InterPro"/>
</dbReference>
<dbReference type="SUPFAM" id="SSF47741">
    <property type="entry name" value="CO dehydrogenase ISP C-domain like"/>
    <property type="match status" value="1"/>
</dbReference>
<dbReference type="InterPro" id="IPR036683">
    <property type="entry name" value="CO_DH_flav_C_dom_sf"/>
</dbReference>
<dbReference type="InterPro" id="IPR016166">
    <property type="entry name" value="FAD-bd_PCMH"/>
</dbReference>
<dbReference type="Gene3D" id="3.30.465.10">
    <property type="match status" value="1"/>
</dbReference>
<dbReference type="PROSITE" id="PS51085">
    <property type="entry name" value="2FE2S_FER_2"/>
    <property type="match status" value="1"/>
</dbReference>
<keyword evidence="2" id="KW-0479">Metal-binding</keyword>
<dbReference type="InterPro" id="IPR036318">
    <property type="entry name" value="FAD-bd_PCMH-like_sf"/>
</dbReference>
<accession>A0A7I9VR65</accession>
<dbReference type="GO" id="GO:0051537">
    <property type="term" value="F:2 iron, 2 sulfur cluster binding"/>
    <property type="evidence" value="ECO:0007669"/>
    <property type="project" value="InterPro"/>
</dbReference>
<dbReference type="Gene3D" id="3.30.390.50">
    <property type="entry name" value="CO dehydrogenase flavoprotein, C-terminal domain"/>
    <property type="match status" value="1"/>
</dbReference>
<feature type="domain" description="2Fe-2S ferredoxin-type" evidence="6">
    <location>
        <begin position="3"/>
        <end position="88"/>
    </location>
</feature>
<dbReference type="GO" id="GO:0071949">
    <property type="term" value="F:FAD binding"/>
    <property type="evidence" value="ECO:0007669"/>
    <property type="project" value="InterPro"/>
</dbReference>
<dbReference type="EMBL" id="BJTG01000009">
    <property type="protein sequence ID" value="GEJ58914.1"/>
    <property type="molecule type" value="Genomic_DNA"/>
</dbReference>
<dbReference type="AlphaFoldDB" id="A0A7I9VR65"/>
<dbReference type="InterPro" id="IPR016208">
    <property type="entry name" value="Ald_Oxase/xanthine_DH-like"/>
</dbReference>
<dbReference type="PIRSF" id="PIRSF036557">
    <property type="entry name" value="XdhA_RC"/>
    <property type="match status" value="1"/>
</dbReference>
<evidence type="ECO:0000256" key="1">
    <source>
        <dbReference type="ARBA" id="ARBA00022630"/>
    </source>
</evidence>
<keyword evidence="5" id="KW-0408">Iron</keyword>
<dbReference type="InterPro" id="IPR016167">
    <property type="entry name" value="FAD-bd_PCMH_sub1"/>
</dbReference>
<dbReference type="Pfam" id="PF01799">
    <property type="entry name" value="Fer2_2"/>
    <property type="match status" value="1"/>
</dbReference>
<evidence type="ECO:0000256" key="5">
    <source>
        <dbReference type="ARBA" id="ARBA00023004"/>
    </source>
</evidence>
<dbReference type="PROSITE" id="PS51387">
    <property type="entry name" value="FAD_PCMH"/>
    <property type="match status" value="1"/>
</dbReference>
<dbReference type="Pfam" id="PF03450">
    <property type="entry name" value="CO_deh_flav_C"/>
    <property type="match status" value="1"/>
</dbReference>
<evidence type="ECO:0000256" key="2">
    <source>
        <dbReference type="ARBA" id="ARBA00022723"/>
    </source>
</evidence>
<sequence>MSDRIRFVLDGKVRELAGVDPTLTVLRWLREVEHRTGTKEGCAEGDCGACTVVLADLRAGEVRYRAVNACLLFLPALDGKALLTVEDARGADGGLHPVQEAMVACHASQCGFCTPGFVMSLVALYESEPAPSRRRLDDVLAGNLCRCTGYRPIVAAARQAYASGERSALAAQQAQLAALLASVRREGTLALEHGGRRFFAPRTLAALAEILERHPGARLVAGGTDAGLWVTKQHRTLETLVSLASVEELLRVTVTDTHLELGAAVTYADAHAVLAAHHPDLGELVRRIGSQQIRNMGTLAGNVANASPIGDTLPALLALDATLVLQRGGARRELPLDGFFTGYRQTALRPGELIAAIRLPARSPDRAFRAYKVSKRFDQDISAVCGAFAVTLAGDRVRDVRLCYGGAAATPLRARAAERALLGRPWDEAAVAAALPVLDGELAPISDARATAGYRRLVAKNLLRKFQLETAPGRAAPPAGTRVLAAPEEA</sequence>
<gene>
    <name evidence="8" type="ORF">AMYX_36550</name>
</gene>
<dbReference type="InterPro" id="IPR002346">
    <property type="entry name" value="Mopterin_DH_FAD-bd"/>
</dbReference>
<dbReference type="InterPro" id="IPR005107">
    <property type="entry name" value="CO_DH_flav_C"/>
</dbReference>